<organism evidence="1 2">
    <name type="scientific">Heterorhabditis bacteriophora</name>
    <name type="common">Entomopathogenic nematode worm</name>
    <dbReference type="NCBI Taxonomy" id="37862"/>
    <lineage>
        <taxon>Eukaryota</taxon>
        <taxon>Metazoa</taxon>
        <taxon>Ecdysozoa</taxon>
        <taxon>Nematoda</taxon>
        <taxon>Chromadorea</taxon>
        <taxon>Rhabditida</taxon>
        <taxon>Rhabditina</taxon>
        <taxon>Rhabditomorpha</taxon>
        <taxon>Strongyloidea</taxon>
        <taxon>Heterorhabditidae</taxon>
        <taxon>Heterorhabditis</taxon>
    </lineage>
</organism>
<keyword evidence="1" id="KW-1185">Reference proteome</keyword>
<name>A0A1I7XNM4_HETBA</name>
<dbReference type="GO" id="GO:0030687">
    <property type="term" value="C:preribosome, large subunit precursor"/>
    <property type="evidence" value="ECO:0007669"/>
    <property type="project" value="TreeGrafter"/>
</dbReference>
<dbReference type="GO" id="GO:0005730">
    <property type="term" value="C:nucleolus"/>
    <property type="evidence" value="ECO:0007669"/>
    <property type="project" value="InterPro"/>
</dbReference>
<accession>A0A1I7XNM4</accession>
<evidence type="ECO:0000313" key="1">
    <source>
        <dbReference type="Proteomes" id="UP000095283"/>
    </source>
</evidence>
<proteinExistence type="predicted"/>
<dbReference type="Proteomes" id="UP000095283">
    <property type="component" value="Unplaced"/>
</dbReference>
<dbReference type="AlphaFoldDB" id="A0A1I7XNM4"/>
<sequence>MLDFLVDFSDFLAIFFSAVMISPGFKKLYRMNLLVDCQASTHSGLISRIFQCLRRVVDTGSPRYVKLELFRLWNVITKCHSSMLTAHLKSRLRDFIQILYGDVESFVAEQIIAEDHKKKQVRKRKLTSFDLATSQGEDFILSVSNPNTNAKSLDVFGIGTVLNASDECTAPIKLIRLALQAGKFYGMDCIVAASTGALKGISLRDNTFTNLIPIKPLLPKQNEITSMIWSGIDQSEVLTVQMDRQLNLYDTVSNTISPLFKADGEYVEITVVG</sequence>
<dbReference type="GO" id="GO:0042273">
    <property type="term" value="P:ribosomal large subunit biogenesis"/>
    <property type="evidence" value="ECO:0007669"/>
    <property type="project" value="InterPro"/>
</dbReference>
<reference evidence="2" key="1">
    <citation type="submission" date="2016-11" db="UniProtKB">
        <authorList>
            <consortium name="WormBaseParasite"/>
        </authorList>
    </citation>
    <scope>IDENTIFICATION</scope>
</reference>
<dbReference type="InterPro" id="IPR037379">
    <property type="entry name" value="WDR74/Nsa1"/>
</dbReference>
<dbReference type="PANTHER" id="PTHR16038:SF4">
    <property type="entry name" value="WD REPEAT-CONTAINING PROTEIN 74"/>
    <property type="match status" value="1"/>
</dbReference>
<evidence type="ECO:0000313" key="2">
    <source>
        <dbReference type="WBParaSite" id="Hba_19340"/>
    </source>
</evidence>
<protein>
    <submittedName>
        <fullName evidence="2">Dmx-like 1</fullName>
    </submittedName>
</protein>
<dbReference type="WBParaSite" id="Hba_19340">
    <property type="protein sequence ID" value="Hba_19340"/>
    <property type="gene ID" value="Hba_19340"/>
</dbReference>
<dbReference type="PANTHER" id="PTHR16038">
    <property type="entry name" value="NOP SEVEN ASSOCIATED PROTEIN 1"/>
    <property type="match status" value="1"/>
</dbReference>